<dbReference type="FunFam" id="1.10.10.10:FF:000322">
    <property type="entry name" value="Probable disease resistance protein At1g63360"/>
    <property type="match status" value="1"/>
</dbReference>
<keyword evidence="3" id="KW-0547">Nucleotide-binding</keyword>
<comment type="caution">
    <text evidence="11">The sequence shown here is derived from an EMBL/GenBank/DDBJ whole genome shotgun (WGS) entry which is preliminary data.</text>
</comment>
<feature type="domain" description="Disease resistance protein winged helix" evidence="9">
    <location>
        <begin position="441"/>
        <end position="512"/>
    </location>
</feature>
<organism evidence="11 12">
    <name type="scientific">Vitis vinifera</name>
    <name type="common">Grape</name>
    <dbReference type="NCBI Taxonomy" id="29760"/>
    <lineage>
        <taxon>Eukaryota</taxon>
        <taxon>Viridiplantae</taxon>
        <taxon>Streptophyta</taxon>
        <taxon>Embryophyta</taxon>
        <taxon>Tracheophyta</taxon>
        <taxon>Spermatophyta</taxon>
        <taxon>Magnoliopsida</taxon>
        <taxon>eudicotyledons</taxon>
        <taxon>Gunneridae</taxon>
        <taxon>Pentapetalae</taxon>
        <taxon>rosids</taxon>
        <taxon>Vitales</taxon>
        <taxon>Vitaceae</taxon>
        <taxon>Viteae</taxon>
        <taxon>Vitis</taxon>
    </lineage>
</organism>
<feature type="domain" description="R13L1/DRL21-like LRR repeat region" evidence="10">
    <location>
        <begin position="706"/>
        <end position="830"/>
    </location>
</feature>
<dbReference type="Pfam" id="PF25019">
    <property type="entry name" value="LRR_R13L1-DRL21"/>
    <property type="match status" value="1"/>
</dbReference>
<dbReference type="FunFam" id="3.40.50.300:FF:001091">
    <property type="entry name" value="Probable disease resistance protein At1g61300"/>
    <property type="match status" value="1"/>
</dbReference>
<dbReference type="GO" id="GO:0043531">
    <property type="term" value="F:ADP binding"/>
    <property type="evidence" value="ECO:0007669"/>
    <property type="project" value="InterPro"/>
</dbReference>
<dbReference type="SUPFAM" id="SSF52540">
    <property type="entry name" value="P-loop containing nucleoside triphosphate hydrolases"/>
    <property type="match status" value="1"/>
</dbReference>
<evidence type="ECO:0000259" key="8">
    <source>
        <dbReference type="Pfam" id="PF18052"/>
    </source>
</evidence>
<keyword evidence="1" id="KW-0433">Leucine-rich repeat</keyword>
<evidence type="ECO:0000313" key="12">
    <source>
        <dbReference type="Proteomes" id="UP000288805"/>
    </source>
</evidence>
<dbReference type="Gene3D" id="3.40.50.300">
    <property type="entry name" value="P-loop containing nucleotide triphosphate hydrolases"/>
    <property type="match status" value="1"/>
</dbReference>
<keyword evidence="5" id="KW-0067">ATP-binding</keyword>
<dbReference type="GO" id="GO:0006952">
    <property type="term" value="P:defense response"/>
    <property type="evidence" value="ECO:0007669"/>
    <property type="project" value="UniProtKB-KW"/>
</dbReference>
<dbReference type="InterPro" id="IPR027417">
    <property type="entry name" value="P-loop_NTPase"/>
</dbReference>
<sequence length="1855" mass="212829">MEVVAEAVLSVSLQALFSQLGSPDLLKFARQEKIHAELEKWENKLLEIHEVLNDAEEKQITKKPVKKWLGDLRDLAYDMEDILDEFAYEALRRKVMAEADGEGSTSKVRKFIPTCCTSFTPIEAMRNVKMGSKIKEMATRLEAIYAQKAELGLDKVAAITQSTCERPLTTSLVYEPWVYGRDADKKNIIDMLLRDEPIETNVSVVSIVAMGGMGKTTLARLVYDDAETTKHFDLKAWVCVSDRFHAERITKTILNSVASQSSTDSHDFNQIQDKLREELKGKKFLLVLDDMWNDNYGDWCCLQSPFLSGSQGSKIIVTTRNKKVANMMEGDKNLHELQNLSDDECWSVFKKHAFGNSSIDEHSNLALIGKEIVKKCGGLPLAAAALGGLLRHEQREDKWNVILTSKIWDLPSDKCGILPALRLSYNHLPSPLKRCFSYCAIFPKDYEFDKRELIRLWMAESLIQRLECDGQQIEIENLGDDCFQELLFRSFFQPSSSNKSQFVMHDLVNDLAKSVAGEMCFSLEEKLESSLPQIISKKARHSSFIRGRYDVFKKFEAFYGMEYLRSFIALPIDVLRSYNCLSNKVLEELMPKLRRLRVLSLSGYWISEIPSSIGDLKHLRYFNLSKTEVKRLPDSLGNLHNLETLILSNCHKLIRLPLSIENLNNLRHLDVTNTNLEEMPLRICKLKSLQVLSKFIVGKDNGLNVKELRNMSHLQGGLCISNLENVANVQDARDASLNKQKLEELTIEWSAGLDDSHNARNQIDVLDSLQPHFNLNKLKIENYGGPEFPRWIGDVSFSKMVDVNLVNCRNCTSLPCLGWLPMLKHVRIEGLNEVKIVGREFYGETCLPNKPFPSLESLSFSAMSQWEDWESPSLSEPYPCLLHLEIINCPKLIKKLPTNLPSLVHLSIWGCPQWVSPLERLPSLSKLRVEDCNEAVLRSGLELPSLTELIIERIVGLTRLHEGCMQLLSGLQVLDIDECDELTCLWENGFDGIQQLQTSSSPELVSLGEKEKHEMPSKLQSLTIRRCNNLEKLPNELHRLTCLGELEIYDCPKLVSFPELGFPPMLRRLVIVRCEGLRCLPDWMMVMKDGSSNGSDVCLLEYLKIDTCPSLIGFPEGKFSSTLKTLQIWDCAQLESISEEMFHSNNSSLEYLSIFSYPCLKIVPDCLYKLRELNINKCENVEQLPQLQNLTALTSLAIYRCENIKTPLSRWGLATLTSLKKLTIGGIFPRVASFSDGQRPPILPTTLTFLSIQDFQNLKSLSSLALQTLTSLEDLWIQRCPKLQSFCPREGLPDTLSRLYITDCPLLKQRKWLLKWLVAWFSLQFDTILVTIEVEEVICDTYNDKKDKRGSIYAIQGQVLKEDGTLGDKAQQDYSVKRMGPKYHRRSCGLFIVLTDWNQQQQLVSPHKASSVWDGVEEKVRRRLARWKRQYISKGGRITLIRSVLASMPIYHMSLFRMPKSVAKRLDKVQRDFLWGGGSEEKKAHLIKWEAICEDKSKGGLGLRKLVFLNKALLGKWVWRFAIDRDDLWKQVIVAKYGQEGLGWRAKKAYGTIGVGVWKEIWKESDWCWDNMGFIVGKGNKINFWTDVWCEDTRLAQSFPHLYAMASHRNATVEEMWDQNFGQGGWNLRFLRDFNDWEMEMIGNLLHVLRDFKPSMEEDSVRWKGGRNGKFRVKEAYRLVTRPNDIGFPARCIWVDSVPTKVAFYAWEATWGRVLTLDRLQKRGWQLPNCCFLCGCEEETVNHILIHCIVVRVLWDIVLGLSGVQWVFPETVKEVLTSWRGPFVGKKRKKIWKSIPLCIFWTVWKERNRLAFRGGELNIQKLKNSFVCSLWSWARLYIGKERMSLIGFLEWLASN</sequence>
<dbReference type="InterPro" id="IPR036388">
    <property type="entry name" value="WH-like_DNA-bd_sf"/>
</dbReference>
<evidence type="ECO:0000259" key="10">
    <source>
        <dbReference type="Pfam" id="PF25019"/>
    </source>
</evidence>
<dbReference type="PANTHER" id="PTHR36766:SF51">
    <property type="entry name" value="DISEASE RESISTANCE RPP13-LIKE PROTEIN 1"/>
    <property type="match status" value="1"/>
</dbReference>
<dbReference type="InterPro" id="IPR026960">
    <property type="entry name" value="RVT-Znf"/>
</dbReference>
<evidence type="ECO:0000256" key="5">
    <source>
        <dbReference type="ARBA" id="ARBA00022840"/>
    </source>
</evidence>
<evidence type="ECO:0000313" key="11">
    <source>
        <dbReference type="EMBL" id="RVX00431.1"/>
    </source>
</evidence>
<dbReference type="GO" id="GO:0005524">
    <property type="term" value="F:ATP binding"/>
    <property type="evidence" value="ECO:0007669"/>
    <property type="project" value="UniProtKB-KW"/>
</dbReference>
<keyword evidence="4" id="KW-0611">Plant defense</keyword>
<dbReference type="GO" id="GO:0051707">
    <property type="term" value="P:response to other organism"/>
    <property type="evidence" value="ECO:0007669"/>
    <property type="project" value="UniProtKB-ARBA"/>
</dbReference>
<feature type="domain" description="Disease resistance N-terminal" evidence="8">
    <location>
        <begin position="8"/>
        <end position="101"/>
    </location>
</feature>
<evidence type="ECO:0000259" key="9">
    <source>
        <dbReference type="Pfam" id="PF23559"/>
    </source>
</evidence>
<accession>A0A438IUL0</accession>
<dbReference type="EMBL" id="QGNW01000082">
    <property type="protein sequence ID" value="RVX00431.1"/>
    <property type="molecule type" value="Genomic_DNA"/>
</dbReference>
<keyword evidence="2" id="KW-0677">Repeat</keyword>
<dbReference type="Gene3D" id="1.10.8.430">
    <property type="entry name" value="Helical domain of apoptotic protease-activating factors"/>
    <property type="match status" value="1"/>
</dbReference>
<dbReference type="Pfam" id="PF18052">
    <property type="entry name" value="Rx_N"/>
    <property type="match status" value="1"/>
</dbReference>
<evidence type="ECO:0000256" key="4">
    <source>
        <dbReference type="ARBA" id="ARBA00022821"/>
    </source>
</evidence>
<dbReference type="InterPro" id="IPR041118">
    <property type="entry name" value="Rx_N"/>
</dbReference>
<dbReference type="InterPro" id="IPR058922">
    <property type="entry name" value="WHD_DRP"/>
</dbReference>
<dbReference type="Gene3D" id="1.10.10.10">
    <property type="entry name" value="Winged helix-like DNA-binding domain superfamily/Winged helix DNA-binding domain"/>
    <property type="match status" value="1"/>
</dbReference>
<evidence type="ECO:0000256" key="1">
    <source>
        <dbReference type="ARBA" id="ARBA00022614"/>
    </source>
</evidence>
<evidence type="ECO:0000256" key="2">
    <source>
        <dbReference type="ARBA" id="ARBA00022737"/>
    </source>
</evidence>
<name>A0A438IUL0_VITVI</name>
<dbReference type="Gene3D" id="1.20.5.4130">
    <property type="match status" value="1"/>
</dbReference>
<feature type="domain" description="NB-ARC" evidence="6">
    <location>
        <begin position="183"/>
        <end position="357"/>
    </location>
</feature>
<dbReference type="InterPro" id="IPR042197">
    <property type="entry name" value="Apaf_helical"/>
</dbReference>
<dbReference type="Pfam" id="PF13966">
    <property type="entry name" value="zf-RVT"/>
    <property type="match status" value="1"/>
</dbReference>
<dbReference type="Gene3D" id="3.80.10.10">
    <property type="entry name" value="Ribonuclease Inhibitor"/>
    <property type="match status" value="4"/>
</dbReference>
<dbReference type="Pfam" id="PF00931">
    <property type="entry name" value="NB-ARC"/>
    <property type="match status" value="1"/>
</dbReference>
<gene>
    <name evidence="11" type="primary">RPPL1_143</name>
    <name evidence="11" type="ORF">CK203_024541</name>
</gene>
<evidence type="ECO:0000259" key="6">
    <source>
        <dbReference type="Pfam" id="PF00931"/>
    </source>
</evidence>
<protein>
    <submittedName>
        <fullName evidence="11">Putative disease resistance RPP13-like protein 1</fullName>
    </submittedName>
</protein>
<evidence type="ECO:0000256" key="3">
    <source>
        <dbReference type="ARBA" id="ARBA00022741"/>
    </source>
</evidence>
<dbReference type="InterPro" id="IPR002182">
    <property type="entry name" value="NB-ARC"/>
</dbReference>
<evidence type="ECO:0000259" key="7">
    <source>
        <dbReference type="Pfam" id="PF13966"/>
    </source>
</evidence>
<feature type="domain" description="Reverse transcriptase zinc-binding" evidence="7">
    <location>
        <begin position="1671"/>
        <end position="1755"/>
    </location>
</feature>
<dbReference type="SUPFAM" id="SSF52058">
    <property type="entry name" value="L domain-like"/>
    <property type="match status" value="2"/>
</dbReference>
<dbReference type="InterPro" id="IPR056789">
    <property type="entry name" value="LRR_R13L1-DRL21"/>
</dbReference>
<dbReference type="Proteomes" id="UP000288805">
    <property type="component" value="Unassembled WGS sequence"/>
</dbReference>
<dbReference type="PRINTS" id="PR00364">
    <property type="entry name" value="DISEASERSIST"/>
</dbReference>
<dbReference type="InterPro" id="IPR032675">
    <property type="entry name" value="LRR_dom_sf"/>
</dbReference>
<reference evidence="11 12" key="1">
    <citation type="journal article" date="2018" name="PLoS Genet.">
        <title>Population sequencing reveals clonal diversity and ancestral inbreeding in the grapevine cultivar Chardonnay.</title>
        <authorList>
            <person name="Roach M.J."/>
            <person name="Johnson D.L."/>
            <person name="Bohlmann J."/>
            <person name="van Vuuren H.J."/>
            <person name="Jones S.J."/>
            <person name="Pretorius I.S."/>
            <person name="Schmidt S.A."/>
            <person name="Borneman A.R."/>
        </authorList>
    </citation>
    <scope>NUCLEOTIDE SEQUENCE [LARGE SCALE GENOMIC DNA]</scope>
    <source>
        <strain evidence="12">cv. Chardonnay</strain>
        <tissue evidence="11">Leaf</tissue>
    </source>
</reference>
<proteinExistence type="predicted"/>
<dbReference type="PANTHER" id="PTHR36766">
    <property type="entry name" value="PLANT BROAD-SPECTRUM MILDEW RESISTANCE PROTEIN RPW8"/>
    <property type="match status" value="1"/>
</dbReference>
<dbReference type="Pfam" id="PF23559">
    <property type="entry name" value="WHD_DRP"/>
    <property type="match status" value="1"/>
</dbReference>